<gene>
    <name evidence="11" type="ORF">RAG0_09765</name>
</gene>
<evidence type="ECO:0000256" key="9">
    <source>
        <dbReference type="PIRSR" id="PIRSR606710-2"/>
    </source>
</evidence>
<dbReference type="Gene3D" id="2.115.10.20">
    <property type="entry name" value="Glycosyl hydrolase domain, family 43"/>
    <property type="match status" value="1"/>
</dbReference>
<evidence type="ECO:0000313" key="11">
    <source>
        <dbReference type="EMBL" id="CZT02747.1"/>
    </source>
</evidence>
<dbReference type="PANTHER" id="PTHR43301:SF3">
    <property type="entry name" value="ARABINAN ENDO-1,5-ALPHA-L-ARABINOSIDASE A-RELATED"/>
    <property type="match status" value="1"/>
</dbReference>
<dbReference type="InterPro" id="IPR006710">
    <property type="entry name" value="Glyco_hydro_43"/>
</dbReference>
<evidence type="ECO:0000256" key="5">
    <source>
        <dbReference type="ARBA" id="ARBA00022801"/>
    </source>
</evidence>
<feature type="site" description="Important for catalytic activity, responsible for pKa modulation of the active site Glu and correct orientation of both the proton donor and substrate" evidence="9">
    <location>
        <position position="152"/>
    </location>
</feature>
<comment type="similarity">
    <text evidence="3 7">Belongs to the glycosyl hydrolase 43 family.</text>
</comment>
<dbReference type="EMBL" id="FJUX01000058">
    <property type="protein sequence ID" value="CZT02747.1"/>
    <property type="molecule type" value="Genomic_DNA"/>
</dbReference>
<dbReference type="Pfam" id="PF04616">
    <property type="entry name" value="Glyco_hydro_43"/>
    <property type="match status" value="1"/>
</dbReference>
<evidence type="ECO:0000256" key="10">
    <source>
        <dbReference type="SAM" id="SignalP"/>
    </source>
</evidence>
<keyword evidence="5 7" id="KW-0378">Hydrolase</keyword>
<evidence type="ECO:0000256" key="1">
    <source>
        <dbReference type="ARBA" id="ARBA00000375"/>
    </source>
</evidence>
<dbReference type="SUPFAM" id="SSF75005">
    <property type="entry name" value="Arabinanase/levansucrase/invertase"/>
    <property type="match status" value="1"/>
</dbReference>
<dbReference type="Proteomes" id="UP000178912">
    <property type="component" value="Unassembled WGS sequence"/>
</dbReference>
<evidence type="ECO:0000256" key="4">
    <source>
        <dbReference type="ARBA" id="ARBA00012586"/>
    </source>
</evidence>
<evidence type="ECO:0000256" key="6">
    <source>
        <dbReference type="ARBA" id="ARBA00023295"/>
    </source>
</evidence>
<evidence type="ECO:0000256" key="3">
    <source>
        <dbReference type="ARBA" id="ARBA00009865"/>
    </source>
</evidence>
<dbReference type="GO" id="GO:0046558">
    <property type="term" value="F:arabinan endo-1,5-alpha-L-arabinosidase activity"/>
    <property type="evidence" value="ECO:0007669"/>
    <property type="project" value="UniProtKB-EC"/>
</dbReference>
<dbReference type="PANTHER" id="PTHR43301">
    <property type="entry name" value="ARABINAN ENDO-1,5-ALPHA-L-ARABINOSIDASE"/>
    <property type="match status" value="1"/>
</dbReference>
<dbReference type="InterPro" id="IPR023296">
    <property type="entry name" value="Glyco_hydro_beta-prop_sf"/>
</dbReference>
<accession>A0A1E1KWZ6</accession>
<dbReference type="CDD" id="cd18831">
    <property type="entry name" value="GH43_AnAbnA-like"/>
    <property type="match status" value="1"/>
</dbReference>
<keyword evidence="12" id="KW-1185">Reference proteome</keyword>
<dbReference type="AlphaFoldDB" id="A0A1E1KWZ6"/>
<feature type="active site" description="Proton acceptor" evidence="8">
    <location>
        <position position="37"/>
    </location>
</feature>
<evidence type="ECO:0000256" key="8">
    <source>
        <dbReference type="PIRSR" id="PIRSR606710-1"/>
    </source>
</evidence>
<comment type="pathway">
    <text evidence="2 7">Glycan metabolism; L-arabinan degradation.</text>
</comment>
<keyword evidence="6 7" id="KW-0326">Glycosidase</keyword>
<reference evidence="12" key="1">
    <citation type="submission" date="2016-03" db="EMBL/GenBank/DDBJ databases">
        <authorList>
            <person name="Guldener U."/>
        </authorList>
    </citation>
    <scope>NUCLEOTIDE SEQUENCE [LARGE SCALE GENOMIC DNA]</scope>
    <source>
        <strain evidence="12">04CH-RAC-A.6.1</strain>
    </source>
</reference>
<organism evidence="11 12">
    <name type="scientific">Rhynchosporium agropyri</name>
    <dbReference type="NCBI Taxonomy" id="914238"/>
    <lineage>
        <taxon>Eukaryota</taxon>
        <taxon>Fungi</taxon>
        <taxon>Dikarya</taxon>
        <taxon>Ascomycota</taxon>
        <taxon>Pezizomycotina</taxon>
        <taxon>Leotiomycetes</taxon>
        <taxon>Helotiales</taxon>
        <taxon>Ploettnerulaceae</taxon>
        <taxon>Rhynchosporium</taxon>
    </lineage>
</organism>
<protein>
    <recommendedName>
        <fullName evidence="4 7">Arabinan endo-1,5-alpha-L-arabinosidase</fullName>
        <ecNumber evidence="4 7">3.2.1.99</ecNumber>
    </recommendedName>
</protein>
<sequence>MFQSLNRVLFAISAVLPALIQAYSNPGSCSGACWAHDPAIIQRASDGQYYKFNTGGNIEIATATNLAGPWTLKGFVLSDGSSISSPGNKDCWAPDVSLVNGVYHLYYSVSTFGTQTSAIGLATSSTLDPGSWTDLGAIGVTSSAGKSYNAIDANLIAVGSSYYLNFGSFWHDIYQIQLNAAATRAGGTAAYNLEYGSTNRSPSEGSYMFYHSGFYYLTWSLGICCNYEKTKPAAGLEYKIMMCRSTTATGGFVDKNGRSCTAGGGSVLLESHGDVYGPGGQGVFNDESKGLVLYYHYANPNVGLADGKYLFGWNVLTWAGGWPSV</sequence>
<keyword evidence="10" id="KW-0732">Signal</keyword>
<proteinExistence type="inferred from homology"/>
<dbReference type="EC" id="3.2.1.99" evidence="4 7"/>
<feature type="chain" id="PRO_5009446487" description="Arabinan endo-1,5-alpha-L-arabinosidase" evidence="10">
    <location>
        <begin position="23"/>
        <end position="325"/>
    </location>
</feature>
<feature type="signal peptide" evidence="10">
    <location>
        <begin position="1"/>
        <end position="22"/>
    </location>
</feature>
<evidence type="ECO:0000256" key="2">
    <source>
        <dbReference type="ARBA" id="ARBA00004834"/>
    </source>
</evidence>
<comment type="catalytic activity">
    <reaction evidence="1 7">
        <text>Endohydrolysis of (1-&gt;5)-alpha-arabinofuranosidic linkages in (1-&gt;5)-arabinans.</text>
        <dbReference type="EC" id="3.2.1.99"/>
    </reaction>
</comment>
<name>A0A1E1KWZ6_9HELO</name>
<dbReference type="OrthoDB" id="195678at2759"/>
<evidence type="ECO:0000313" key="12">
    <source>
        <dbReference type="Proteomes" id="UP000178912"/>
    </source>
</evidence>
<dbReference type="InterPro" id="IPR016840">
    <property type="entry name" value="Glyco_hydro_43_endo_a_Ara-ase"/>
</dbReference>
<feature type="active site" description="Proton donor" evidence="8">
    <location>
        <position position="204"/>
    </location>
</feature>
<dbReference type="PIRSF" id="PIRSF026534">
    <property type="entry name" value="Endo_alpha-L-arabinosidase"/>
    <property type="match status" value="1"/>
</dbReference>
<dbReference type="GO" id="GO:0031222">
    <property type="term" value="P:arabinan catabolic process"/>
    <property type="evidence" value="ECO:0007669"/>
    <property type="project" value="UniProtKB-UniPathway"/>
</dbReference>
<evidence type="ECO:0000256" key="7">
    <source>
        <dbReference type="PIRNR" id="PIRNR026534"/>
    </source>
</evidence>
<dbReference type="InterPro" id="IPR050727">
    <property type="entry name" value="GH43_arabinanases"/>
</dbReference>
<dbReference type="UniPathway" id="UPA00667"/>